<evidence type="ECO:0000313" key="3">
    <source>
        <dbReference type="EMBL" id="OKS89013.1"/>
    </source>
</evidence>
<dbReference type="STRING" id="1302689.RG47T_4492"/>
<comment type="caution">
    <text evidence="3">The sequence shown here is derived from an EMBL/GenBank/DDBJ whole genome shotgun (WGS) entry which is preliminary data.</text>
</comment>
<dbReference type="RefSeq" id="WP_074491713.1">
    <property type="nucleotide sequence ID" value="NZ_FPAM01000007.1"/>
</dbReference>
<dbReference type="Pfam" id="PF26604">
    <property type="entry name" value="CBU_0592"/>
    <property type="match status" value="1"/>
</dbReference>
<organism evidence="3 4">
    <name type="scientific">Mucilaginibacter polytrichastri</name>
    <dbReference type="NCBI Taxonomy" id="1302689"/>
    <lineage>
        <taxon>Bacteria</taxon>
        <taxon>Pseudomonadati</taxon>
        <taxon>Bacteroidota</taxon>
        <taxon>Sphingobacteriia</taxon>
        <taxon>Sphingobacteriales</taxon>
        <taxon>Sphingobacteriaceae</taxon>
        <taxon>Mucilaginibacter</taxon>
    </lineage>
</organism>
<reference evidence="3 4" key="1">
    <citation type="submission" date="2016-11" db="EMBL/GenBank/DDBJ databases">
        <title>Whole Genome Sequencing of Mucilaginibacter polytrichastri RG4-7(T) isolated from the moss sample.</title>
        <authorList>
            <person name="Li Y."/>
        </authorList>
    </citation>
    <scope>NUCLEOTIDE SEQUENCE [LARGE SCALE GENOMIC DNA]</scope>
    <source>
        <strain evidence="3 4">RG4-7</strain>
    </source>
</reference>
<protein>
    <recommendedName>
        <fullName evidence="2">CBU-0592-like domain-containing protein</fullName>
    </recommendedName>
</protein>
<dbReference type="InterPro" id="IPR058058">
    <property type="entry name" value="CBU_0592-like"/>
</dbReference>
<keyword evidence="1" id="KW-0812">Transmembrane</keyword>
<feature type="transmembrane region" description="Helical" evidence="1">
    <location>
        <begin position="58"/>
        <end position="75"/>
    </location>
</feature>
<dbReference type="NCBIfam" id="NF047864">
    <property type="entry name" value="CBU_0592_membra"/>
    <property type="match status" value="1"/>
</dbReference>
<feature type="transmembrane region" description="Helical" evidence="1">
    <location>
        <begin position="6"/>
        <end position="24"/>
    </location>
</feature>
<dbReference type="AlphaFoldDB" id="A0A1Q6A4U0"/>
<keyword evidence="4" id="KW-1185">Reference proteome</keyword>
<gene>
    <name evidence="3" type="ORF">RG47T_4492</name>
</gene>
<accession>A0A1Q6A4U0</accession>
<name>A0A1Q6A4U0_9SPHI</name>
<keyword evidence="1" id="KW-1133">Transmembrane helix</keyword>
<evidence type="ECO:0000313" key="4">
    <source>
        <dbReference type="Proteomes" id="UP000186720"/>
    </source>
</evidence>
<dbReference type="Proteomes" id="UP000186720">
    <property type="component" value="Unassembled WGS sequence"/>
</dbReference>
<keyword evidence="1" id="KW-0472">Membrane</keyword>
<sequence>MTLPDFLASTGVIILLIAFLLNMYKKLTAQSKAYTFMNFIGAVLCCTSSILIKFYPFVVLEAIWAIFALLSLFNVPRGTSRDKS</sequence>
<feature type="domain" description="CBU-0592-like" evidence="2">
    <location>
        <begin position="5"/>
        <end position="75"/>
    </location>
</feature>
<evidence type="ECO:0000256" key="1">
    <source>
        <dbReference type="SAM" id="Phobius"/>
    </source>
</evidence>
<evidence type="ECO:0000259" key="2">
    <source>
        <dbReference type="Pfam" id="PF26604"/>
    </source>
</evidence>
<dbReference type="EMBL" id="MPPL01000001">
    <property type="protein sequence ID" value="OKS89013.1"/>
    <property type="molecule type" value="Genomic_DNA"/>
</dbReference>
<proteinExistence type="predicted"/>
<feature type="transmembrane region" description="Helical" evidence="1">
    <location>
        <begin position="36"/>
        <end position="52"/>
    </location>
</feature>